<evidence type="ECO:0000313" key="2">
    <source>
        <dbReference type="Proteomes" id="UP000799754"/>
    </source>
</evidence>
<gene>
    <name evidence="1" type="ORF">BU25DRAFT_255928</name>
</gene>
<comment type="caution">
    <text evidence="1">The sequence shown here is derived from an EMBL/GenBank/DDBJ whole genome shotgun (WGS) entry which is preliminary data.</text>
</comment>
<sequence length="166" mass="18773">MRSLSRTFCSATNLFLLLHHDHNIEFFFLGGYDTRNTLHGNNMCQAHQPVVFGVQRLLGLSVLTPCTLEPSRAERLSFQVSSPNQQRLCRNKFRGMAKCLHLGKAQNHEALSYTSMTSNHFTCMAQLPLEVLVASRPLQRYTDRVTGPTCAALRKTRYAGTWSVMP</sequence>
<organism evidence="1 2">
    <name type="scientific">Macroventuria anomochaeta</name>
    <dbReference type="NCBI Taxonomy" id="301207"/>
    <lineage>
        <taxon>Eukaryota</taxon>
        <taxon>Fungi</taxon>
        <taxon>Dikarya</taxon>
        <taxon>Ascomycota</taxon>
        <taxon>Pezizomycotina</taxon>
        <taxon>Dothideomycetes</taxon>
        <taxon>Pleosporomycetidae</taxon>
        <taxon>Pleosporales</taxon>
        <taxon>Pleosporineae</taxon>
        <taxon>Didymellaceae</taxon>
        <taxon>Macroventuria</taxon>
    </lineage>
</organism>
<dbReference type="EMBL" id="MU006707">
    <property type="protein sequence ID" value="KAF2630307.1"/>
    <property type="molecule type" value="Genomic_DNA"/>
</dbReference>
<accession>A0ACB6SB22</accession>
<dbReference type="Proteomes" id="UP000799754">
    <property type="component" value="Unassembled WGS sequence"/>
</dbReference>
<protein>
    <submittedName>
        <fullName evidence="1">Uncharacterized protein</fullName>
    </submittedName>
</protein>
<proteinExistence type="predicted"/>
<name>A0ACB6SB22_9PLEO</name>
<reference evidence="1" key="1">
    <citation type="journal article" date="2020" name="Stud. Mycol.">
        <title>101 Dothideomycetes genomes: a test case for predicting lifestyles and emergence of pathogens.</title>
        <authorList>
            <person name="Haridas S."/>
            <person name="Albert R."/>
            <person name="Binder M."/>
            <person name="Bloem J."/>
            <person name="Labutti K."/>
            <person name="Salamov A."/>
            <person name="Andreopoulos B."/>
            <person name="Baker S."/>
            <person name="Barry K."/>
            <person name="Bills G."/>
            <person name="Bluhm B."/>
            <person name="Cannon C."/>
            <person name="Castanera R."/>
            <person name="Culley D."/>
            <person name="Daum C."/>
            <person name="Ezra D."/>
            <person name="Gonzalez J."/>
            <person name="Henrissat B."/>
            <person name="Kuo A."/>
            <person name="Liang C."/>
            <person name="Lipzen A."/>
            <person name="Lutzoni F."/>
            <person name="Magnuson J."/>
            <person name="Mondo S."/>
            <person name="Nolan M."/>
            <person name="Ohm R."/>
            <person name="Pangilinan J."/>
            <person name="Park H.-J."/>
            <person name="Ramirez L."/>
            <person name="Alfaro M."/>
            <person name="Sun H."/>
            <person name="Tritt A."/>
            <person name="Yoshinaga Y."/>
            <person name="Zwiers L.-H."/>
            <person name="Turgeon B."/>
            <person name="Goodwin S."/>
            <person name="Spatafora J."/>
            <person name="Crous P."/>
            <person name="Grigoriev I."/>
        </authorList>
    </citation>
    <scope>NUCLEOTIDE SEQUENCE</scope>
    <source>
        <strain evidence="1">CBS 525.71</strain>
    </source>
</reference>
<keyword evidence="2" id="KW-1185">Reference proteome</keyword>
<evidence type="ECO:0000313" key="1">
    <source>
        <dbReference type="EMBL" id="KAF2630307.1"/>
    </source>
</evidence>